<proteinExistence type="predicted"/>
<keyword evidence="1" id="KW-0472">Membrane</keyword>
<keyword evidence="1" id="KW-0812">Transmembrane</keyword>
<comment type="caution">
    <text evidence="2">The sequence shown here is derived from an EMBL/GenBank/DDBJ whole genome shotgun (WGS) entry which is preliminary data.</text>
</comment>
<reference evidence="2 3" key="1">
    <citation type="submission" date="2019-11" db="EMBL/GenBank/DDBJ databases">
        <title>Whole genome shotgun sequencing (WGS) data from Adlercreutzia equolifaciens ResAG-91, Eggerthella lenta MRI-F36, MRI-F37, MRI-F40, ResAG-49, ResAG-88, ResAG-121, ResAG-145, and Gordonibacter sp. ResAG-5, ResAG-26, ResAG-43, ResAG-50, ResAG-59.</title>
        <authorList>
            <person name="Stoll D.A."/>
            <person name="Danylec N."/>
            <person name="Franz C.M.A.P."/>
            <person name="Huch M."/>
        </authorList>
    </citation>
    <scope>NUCLEOTIDE SEQUENCE [LARGE SCALE GENOMIC DNA]</scope>
    <source>
        <strain evidence="2 3">ResAG-59</strain>
    </source>
</reference>
<keyword evidence="3" id="KW-1185">Reference proteome</keyword>
<protein>
    <submittedName>
        <fullName evidence="2">Uncharacterized protein</fullName>
    </submittedName>
</protein>
<dbReference type="RefSeq" id="WP_157007326.1">
    <property type="nucleotide sequence ID" value="NZ_WPOC01000015.1"/>
</dbReference>
<dbReference type="EMBL" id="WPOC01000015">
    <property type="protein sequence ID" value="MVN15634.1"/>
    <property type="molecule type" value="Genomic_DNA"/>
</dbReference>
<organism evidence="2 3">
    <name type="scientific">Gordonibacter urolithinfaciens</name>
    <dbReference type="NCBI Taxonomy" id="1335613"/>
    <lineage>
        <taxon>Bacteria</taxon>
        <taxon>Bacillati</taxon>
        <taxon>Actinomycetota</taxon>
        <taxon>Coriobacteriia</taxon>
        <taxon>Eggerthellales</taxon>
        <taxon>Eggerthellaceae</taxon>
        <taxon>Gordonibacter</taxon>
    </lineage>
</organism>
<accession>A0A6N8IIA8</accession>
<gene>
    <name evidence="2" type="ORF">GO738_09815</name>
</gene>
<evidence type="ECO:0000313" key="2">
    <source>
        <dbReference type="EMBL" id="MVN15634.1"/>
    </source>
</evidence>
<evidence type="ECO:0000256" key="1">
    <source>
        <dbReference type="SAM" id="Phobius"/>
    </source>
</evidence>
<feature type="transmembrane region" description="Helical" evidence="1">
    <location>
        <begin position="171"/>
        <end position="193"/>
    </location>
</feature>
<name>A0A6N8IIA8_9ACTN</name>
<dbReference type="AlphaFoldDB" id="A0A6N8IIA8"/>
<dbReference type="Proteomes" id="UP000468327">
    <property type="component" value="Unassembled WGS sequence"/>
</dbReference>
<evidence type="ECO:0000313" key="3">
    <source>
        <dbReference type="Proteomes" id="UP000468327"/>
    </source>
</evidence>
<sequence>MGKTARTFPEPGTRITYREAFEAYDGLEERILRLVFEPGFAQSAGAYDLLQTIEGVAEKYGLSGTEEMTRARGSLRGFVCEKTSLANGSNGERFPLMESPEELGEFDRTHHFEVGVDGEGLVRNLEAAIALIGREADRFDEYADVYSANPVATRRSARESRRREGDKADRWFARAMVAAMCCLAAVCALHSVGEIVMIVRLFG</sequence>
<keyword evidence="1" id="KW-1133">Transmembrane helix</keyword>